<dbReference type="InterPro" id="IPR015797">
    <property type="entry name" value="NUDIX_hydrolase-like_dom_sf"/>
</dbReference>
<evidence type="ECO:0000256" key="3">
    <source>
        <dbReference type="ARBA" id="ARBA00022842"/>
    </source>
</evidence>
<keyword evidence="2 4" id="KW-0378">Hydrolase</keyword>
<organism evidence="6 7">
    <name type="scientific">Paenibacillus oryzae</name>
    <dbReference type="NCBI Taxonomy" id="1844972"/>
    <lineage>
        <taxon>Bacteria</taxon>
        <taxon>Bacillati</taxon>
        <taxon>Bacillota</taxon>
        <taxon>Bacilli</taxon>
        <taxon>Bacillales</taxon>
        <taxon>Paenibacillaceae</taxon>
        <taxon>Paenibacillus</taxon>
    </lineage>
</organism>
<proteinExistence type="inferred from homology"/>
<comment type="cofactor">
    <cofactor evidence="1">
        <name>Mg(2+)</name>
        <dbReference type="ChEBI" id="CHEBI:18420"/>
    </cofactor>
</comment>
<comment type="caution">
    <text evidence="6">The sequence shown here is derived from an EMBL/GenBank/DDBJ whole genome shotgun (WGS) entry which is preliminary data.</text>
</comment>
<feature type="domain" description="Nudix hydrolase" evidence="5">
    <location>
        <begin position="1"/>
        <end position="131"/>
    </location>
</feature>
<protein>
    <recommendedName>
        <fullName evidence="5">Nudix hydrolase domain-containing protein</fullName>
    </recommendedName>
</protein>
<dbReference type="PANTHER" id="PTHR43222">
    <property type="entry name" value="NUDIX HYDROLASE 23"/>
    <property type="match status" value="1"/>
</dbReference>
<evidence type="ECO:0000256" key="1">
    <source>
        <dbReference type="ARBA" id="ARBA00001946"/>
    </source>
</evidence>
<keyword evidence="7" id="KW-1185">Reference proteome</keyword>
<dbReference type="STRING" id="1844972.A7K91_14905"/>
<dbReference type="PRINTS" id="PR00502">
    <property type="entry name" value="NUDIXFAMILY"/>
</dbReference>
<reference evidence="6 7" key="1">
    <citation type="submission" date="2016-05" db="EMBL/GenBank/DDBJ databases">
        <title>Paenibacillus oryzae. sp. nov., isolated from the rice root.</title>
        <authorList>
            <person name="Zhang J."/>
            <person name="Zhang X."/>
        </authorList>
    </citation>
    <scope>NUCLEOTIDE SEQUENCE [LARGE SCALE GENOMIC DNA]</scope>
    <source>
        <strain evidence="6 7">1DrF-4</strain>
    </source>
</reference>
<dbReference type="PROSITE" id="PS51462">
    <property type="entry name" value="NUDIX"/>
    <property type="match status" value="1"/>
</dbReference>
<sequence>MIEFTVCYIKQDTKVLLLNREYPTWMGCWNGIGGKIEVGESPRECILREINEETGLVISNIQFKGIETWFIDGKFIGGMYIYVSEFPNEQIYKTPLKTYEGILDWKELDWITNPNNMGVANDIPVTIKKVLFDEMIYEHRCLYKDGKLIKHQITSMDKDYELLEKRTN</sequence>
<dbReference type="SUPFAM" id="SSF55811">
    <property type="entry name" value="Nudix"/>
    <property type="match status" value="1"/>
</dbReference>
<dbReference type="Pfam" id="PF00293">
    <property type="entry name" value="NUDIX"/>
    <property type="match status" value="1"/>
</dbReference>
<dbReference type="GO" id="GO:0016787">
    <property type="term" value="F:hydrolase activity"/>
    <property type="evidence" value="ECO:0007669"/>
    <property type="project" value="UniProtKB-KW"/>
</dbReference>
<name>A0A1A5YTP0_9BACL</name>
<comment type="similarity">
    <text evidence="4">Belongs to the Nudix hydrolase family.</text>
</comment>
<keyword evidence="3" id="KW-0460">Magnesium</keyword>
<dbReference type="Proteomes" id="UP000092024">
    <property type="component" value="Unassembled WGS sequence"/>
</dbReference>
<evidence type="ECO:0000313" key="6">
    <source>
        <dbReference type="EMBL" id="OBR68919.1"/>
    </source>
</evidence>
<dbReference type="PANTHER" id="PTHR43222:SF2">
    <property type="entry name" value="NUDIX HYDROLASE 23, CHLOROPLASTIC"/>
    <property type="match status" value="1"/>
</dbReference>
<accession>A0A1A5YTP0</accession>
<dbReference type="EMBL" id="LYPA01000023">
    <property type="protein sequence ID" value="OBR68919.1"/>
    <property type="molecule type" value="Genomic_DNA"/>
</dbReference>
<dbReference type="InterPro" id="IPR020084">
    <property type="entry name" value="NUDIX_hydrolase_CS"/>
</dbReference>
<dbReference type="Gene3D" id="3.90.79.10">
    <property type="entry name" value="Nucleoside Triphosphate Pyrophosphohydrolase"/>
    <property type="match status" value="1"/>
</dbReference>
<evidence type="ECO:0000313" key="7">
    <source>
        <dbReference type="Proteomes" id="UP000092024"/>
    </source>
</evidence>
<dbReference type="InterPro" id="IPR020476">
    <property type="entry name" value="Nudix_hydrolase"/>
</dbReference>
<dbReference type="CDD" id="cd18886">
    <property type="entry name" value="NUDIX_MutT_Nudt1"/>
    <property type="match status" value="1"/>
</dbReference>
<dbReference type="InterPro" id="IPR000086">
    <property type="entry name" value="NUDIX_hydrolase_dom"/>
</dbReference>
<dbReference type="AlphaFoldDB" id="A0A1A5YTP0"/>
<dbReference type="PROSITE" id="PS00893">
    <property type="entry name" value="NUDIX_BOX"/>
    <property type="match status" value="1"/>
</dbReference>
<gene>
    <name evidence="6" type="ORF">A7K91_14905</name>
</gene>
<evidence type="ECO:0000256" key="2">
    <source>
        <dbReference type="ARBA" id="ARBA00022801"/>
    </source>
</evidence>
<evidence type="ECO:0000259" key="5">
    <source>
        <dbReference type="PROSITE" id="PS51462"/>
    </source>
</evidence>
<evidence type="ECO:0000256" key="4">
    <source>
        <dbReference type="RuleBase" id="RU003476"/>
    </source>
</evidence>
<dbReference type="RefSeq" id="WP_068678754.1">
    <property type="nucleotide sequence ID" value="NZ_LYPA01000023.1"/>
</dbReference>